<feature type="compositionally biased region" description="Basic and acidic residues" evidence="5">
    <location>
        <begin position="225"/>
        <end position="238"/>
    </location>
</feature>
<evidence type="ECO:0000256" key="3">
    <source>
        <dbReference type="ARBA" id="ARBA00022833"/>
    </source>
</evidence>
<dbReference type="GO" id="GO:0006281">
    <property type="term" value="P:DNA repair"/>
    <property type="evidence" value="ECO:0007669"/>
    <property type="project" value="TreeGrafter"/>
</dbReference>
<feature type="compositionally biased region" description="Gly residues" evidence="5">
    <location>
        <begin position="205"/>
        <end position="220"/>
    </location>
</feature>
<organism evidence="9">
    <name type="scientific">Schizophyllum commune (strain H4-8 / FGSC 9210)</name>
    <name type="common">Split gill fungus</name>
    <dbReference type="NCBI Taxonomy" id="578458"/>
    <lineage>
        <taxon>Eukaryota</taxon>
        <taxon>Fungi</taxon>
        <taxon>Dikarya</taxon>
        <taxon>Basidiomycota</taxon>
        <taxon>Agaricomycotina</taxon>
        <taxon>Agaricomycetes</taxon>
        <taxon>Agaricomycetidae</taxon>
        <taxon>Agaricales</taxon>
        <taxon>Schizophyllaceae</taxon>
        <taxon>Schizophyllum</taxon>
    </lineage>
</organism>
<protein>
    <recommendedName>
        <fullName evidence="10">WLM domain-containing protein</fullName>
    </recommendedName>
</protein>
<dbReference type="SUPFAM" id="SSF90209">
    <property type="entry name" value="Ran binding protein zinc finger-like"/>
    <property type="match status" value="1"/>
</dbReference>
<dbReference type="PROSITE" id="PS51397">
    <property type="entry name" value="WLM"/>
    <property type="match status" value="1"/>
</dbReference>
<feature type="non-terminal residue" evidence="8">
    <location>
        <position position="484"/>
    </location>
</feature>
<dbReference type="InterPro" id="IPR013536">
    <property type="entry name" value="WLM_dom"/>
</dbReference>
<keyword evidence="1" id="KW-0479">Metal-binding</keyword>
<dbReference type="InterPro" id="IPR036443">
    <property type="entry name" value="Znf_RanBP2_sf"/>
</dbReference>
<feature type="region of interest" description="Disordered" evidence="5">
    <location>
        <begin position="174"/>
        <end position="287"/>
    </location>
</feature>
<evidence type="ECO:0000256" key="1">
    <source>
        <dbReference type="ARBA" id="ARBA00022723"/>
    </source>
</evidence>
<dbReference type="OMA" id="GTLCEFY"/>
<feature type="compositionally biased region" description="Low complexity" evidence="5">
    <location>
        <begin position="273"/>
        <end position="287"/>
    </location>
</feature>
<gene>
    <name evidence="8" type="ORF">SCHCODRAFT_104380</name>
</gene>
<dbReference type="GO" id="GO:0008237">
    <property type="term" value="F:metallopeptidase activity"/>
    <property type="evidence" value="ECO:0007669"/>
    <property type="project" value="TreeGrafter"/>
</dbReference>
<evidence type="ECO:0000259" key="6">
    <source>
        <dbReference type="PROSITE" id="PS50199"/>
    </source>
</evidence>
<dbReference type="HOGENOM" id="CLU_578112_0_0_1"/>
<keyword evidence="9" id="KW-1185">Reference proteome</keyword>
<evidence type="ECO:0000313" key="8">
    <source>
        <dbReference type="EMBL" id="EFJ03951.1"/>
    </source>
</evidence>
<accession>D8PK28</accession>
<dbReference type="GO" id="GO:0008270">
    <property type="term" value="F:zinc ion binding"/>
    <property type="evidence" value="ECO:0007669"/>
    <property type="project" value="UniProtKB-KW"/>
</dbReference>
<dbReference type="InParanoid" id="D8PK28"/>
<sequence length="484" mass="51623">MARIPNLSASTDSYVRTITHLKDQPRGDEALDMLKRVASLAKPIMRKRSWHLPTLGEFLPDDPNLLGINVNRGHQIFLRLRPAANPSTFYDLEFVMGTMLHELTHNHRGPHDEVFYKYLDGLEDEYAALKRSGYAGEGFYSRGRVLGGVPGRKLGGPGVGMGRGVRLGGVGAGGSRAGGGAGAGTRLGGRAGGPGYATGSEGRTVGSGAGGTGRVLGGPAGASASDKRRAAEAAEKRRQGARVLGGQTRAPLSPREAAAQAAIRRVRDSHSCASAAQGQAQQEAQKATQASEVIDLTLEDDKFDYNDFVFDDDDIMIVNDGNPMIVGGSTEVSENEAGPSNTTAQRSSVDVGKINYDDFIFDEDDIMIVEDEAGPSNRPAPKPAVDEDDDDIEIVFDGTVKQKFATNVARPGHPRQKVPASPNNPFGRPNEKNSPPRQWTCAICTLVNDENASQCDACAALRPAPPKADHWTCLRFCGFVKTKS</sequence>
<dbReference type="eggNOG" id="KOG1558">
    <property type="taxonomic scope" value="Eukaryota"/>
</dbReference>
<name>D8PK28_SCHCM</name>
<dbReference type="PANTHER" id="PTHR46622:SF1">
    <property type="entry name" value="DNA-DEPENDENT METALLOPROTEASE WSS1"/>
    <property type="match status" value="1"/>
</dbReference>
<feature type="domain" description="WLM" evidence="7">
    <location>
        <begin position="6"/>
        <end position="239"/>
    </location>
</feature>
<keyword evidence="3" id="KW-0862">Zinc</keyword>
<keyword evidence="2 4" id="KW-0863">Zinc-finger</keyword>
<dbReference type="PANTHER" id="PTHR46622">
    <property type="entry name" value="DNA-DEPENDENT METALLOPROTEASE WSS1"/>
    <property type="match status" value="1"/>
</dbReference>
<evidence type="ECO:0000256" key="2">
    <source>
        <dbReference type="ARBA" id="ARBA00022771"/>
    </source>
</evidence>
<dbReference type="PROSITE" id="PS50199">
    <property type="entry name" value="ZF_RANBP2_2"/>
    <property type="match status" value="1"/>
</dbReference>
<evidence type="ECO:0000259" key="7">
    <source>
        <dbReference type="PROSITE" id="PS51397"/>
    </source>
</evidence>
<evidence type="ECO:0008006" key="10">
    <source>
        <dbReference type="Google" id="ProtNLM"/>
    </source>
</evidence>
<dbReference type="PROSITE" id="PS01358">
    <property type="entry name" value="ZF_RANBP2_1"/>
    <property type="match status" value="1"/>
</dbReference>
<dbReference type="GO" id="GO:0005634">
    <property type="term" value="C:nucleus"/>
    <property type="evidence" value="ECO:0007669"/>
    <property type="project" value="TreeGrafter"/>
</dbReference>
<dbReference type="Gene3D" id="4.10.1060.10">
    <property type="entry name" value="Zinc finger, RanBP2-type"/>
    <property type="match status" value="1"/>
</dbReference>
<dbReference type="EMBL" id="GL377302">
    <property type="protein sequence ID" value="EFJ03951.1"/>
    <property type="molecule type" value="Genomic_DNA"/>
</dbReference>
<dbReference type="Proteomes" id="UP000007431">
    <property type="component" value="Unassembled WGS sequence"/>
</dbReference>
<dbReference type="InterPro" id="IPR001876">
    <property type="entry name" value="Znf_RanBP2"/>
</dbReference>
<evidence type="ECO:0000313" key="9">
    <source>
        <dbReference type="Proteomes" id="UP000007431"/>
    </source>
</evidence>
<evidence type="ECO:0000256" key="4">
    <source>
        <dbReference type="PROSITE-ProRule" id="PRU00322"/>
    </source>
</evidence>
<dbReference type="STRING" id="578458.D8PK28"/>
<dbReference type="AlphaFoldDB" id="D8PK28"/>
<feature type="region of interest" description="Disordered" evidence="5">
    <location>
        <begin position="410"/>
        <end position="436"/>
    </location>
</feature>
<proteinExistence type="predicted"/>
<feature type="compositionally biased region" description="Gly residues" evidence="5">
    <location>
        <begin position="174"/>
        <end position="196"/>
    </location>
</feature>
<evidence type="ECO:0000256" key="5">
    <source>
        <dbReference type="SAM" id="MobiDB-lite"/>
    </source>
</evidence>
<dbReference type="InterPro" id="IPR053000">
    <property type="entry name" value="WSS1-like_metalloprotease"/>
</dbReference>
<dbReference type="Pfam" id="PF08325">
    <property type="entry name" value="WLM"/>
    <property type="match status" value="1"/>
</dbReference>
<feature type="domain" description="RanBP2-type" evidence="6">
    <location>
        <begin position="432"/>
        <end position="464"/>
    </location>
</feature>
<dbReference type="VEuPathDB" id="FungiDB:SCHCODRAFT_02610167"/>
<reference evidence="8 9" key="1">
    <citation type="journal article" date="2010" name="Nat. Biotechnol.">
        <title>Genome sequence of the model mushroom Schizophyllum commune.</title>
        <authorList>
            <person name="Ohm R.A."/>
            <person name="de Jong J.F."/>
            <person name="Lugones L.G."/>
            <person name="Aerts A."/>
            <person name="Kothe E."/>
            <person name="Stajich J.E."/>
            <person name="de Vries R.P."/>
            <person name="Record E."/>
            <person name="Levasseur A."/>
            <person name="Baker S.E."/>
            <person name="Bartholomew K.A."/>
            <person name="Coutinho P.M."/>
            <person name="Erdmann S."/>
            <person name="Fowler T.J."/>
            <person name="Gathman A.C."/>
            <person name="Lombard V."/>
            <person name="Henrissat B."/>
            <person name="Knabe N."/>
            <person name="Kuees U."/>
            <person name="Lilly W.W."/>
            <person name="Lindquist E."/>
            <person name="Lucas S."/>
            <person name="Magnuson J.K."/>
            <person name="Piumi F."/>
            <person name="Raudaskoski M."/>
            <person name="Salamov A."/>
            <person name="Schmutz J."/>
            <person name="Schwarze F.W.M.R."/>
            <person name="vanKuyk P.A."/>
            <person name="Horton J.S."/>
            <person name="Grigoriev I.V."/>
            <person name="Woesten H.A.B."/>
        </authorList>
    </citation>
    <scope>NUCLEOTIDE SEQUENCE [LARGE SCALE GENOMIC DNA]</scope>
    <source>
        <strain evidence="9">H4-8 / FGSC 9210</strain>
    </source>
</reference>